<evidence type="ECO:0000313" key="1">
    <source>
        <dbReference type="EMBL" id="SEJ96166.1"/>
    </source>
</evidence>
<gene>
    <name evidence="1" type="ORF">SAMN05660742_12935</name>
</gene>
<organism evidence="1 2">
    <name type="scientific">Propionispira arboris</name>
    <dbReference type="NCBI Taxonomy" id="84035"/>
    <lineage>
        <taxon>Bacteria</taxon>
        <taxon>Bacillati</taxon>
        <taxon>Bacillota</taxon>
        <taxon>Negativicutes</taxon>
        <taxon>Selenomonadales</taxon>
        <taxon>Selenomonadaceae</taxon>
        <taxon>Propionispira</taxon>
    </lineage>
</organism>
<sequence>MNKQSTMQCQYCHENKCYANAATSPEEYDNHPIQCHGCKTPVLKKES</sequence>
<evidence type="ECO:0000313" key="2">
    <source>
        <dbReference type="Proteomes" id="UP000199662"/>
    </source>
</evidence>
<dbReference type="AlphaFoldDB" id="A0A1H7D367"/>
<protein>
    <submittedName>
        <fullName evidence="1">Uncharacterized protein</fullName>
    </submittedName>
</protein>
<dbReference type="Proteomes" id="UP000199662">
    <property type="component" value="Unassembled WGS sequence"/>
</dbReference>
<reference evidence="1 2" key="1">
    <citation type="submission" date="2016-10" db="EMBL/GenBank/DDBJ databases">
        <authorList>
            <person name="de Groot N.N."/>
        </authorList>
    </citation>
    <scope>NUCLEOTIDE SEQUENCE [LARGE SCALE GENOMIC DNA]</scope>
    <source>
        <strain evidence="1 2">DSM 2179</strain>
    </source>
</reference>
<proteinExistence type="predicted"/>
<name>A0A1H7D367_9FIRM</name>
<keyword evidence="2" id="KW-1185">Reference proteome</keyword>
<accession>A0A1H7D367</accession>
<dbReference type="EMBL" id="FNZK01000029">
    <property type="protein sequence ID" value="SEJ96166.1"/>
    <property type="molecule type" value="Genomic_DNA"/>
</dbReference>